<gene>
    <name evidence="2" type="ORF">SAMN04488522_106323</name>
</gene>
<evidence type="ECO:0000313" key="2">
    <source>
        <dbReference type="EMBL" id="SHG63695.1"/>
    </source>
</evidence>
<dbReference type="CDD" id="cd00371">
    <property type="entry name" value="HMA"/>
    <property type="match status" value="1"/>
</dbReference>
<dbReference type="SUPFAM" id="SSF55008">
    <property type="entry name" value="HMA, heavy metal-associated domain"/>
    <property type="match status" value="1"/>
</dbReference>
<dbReference type="InterPro" id="IPR006121">
    <property type="entry name" value="HMA_dom"/>
</dbReference>
<dbReference type="AlphaFoldDB" id="A0A1M5LFF3"/>
<dbReference type="Gene3D" id="3.30.70.100">
    <property type="match status" value="1"/>
</dbReference>
<name>A0A1M5LFF3_9SPHI</name>
<organism evidence="2 3">
    <name type="scientific">Pedobacter caeni</name>
    <dbReference type="NCBI Taxonomy" id="288992"/>
    <lineage>
        <taxon>Bacteria</taxon>
        <taxon>Pseudomonadati</taxon>
        <taxon>Bacteroidota</taxon>
        <taxon>Sphingobacteriia</taxon>
        <taxon>Sphingobacteriales</taxon>
        <taxon>Sphingobacteriaceae</taxon>
        <taxon>Pedobacter</taxon>
    </lineage>
</organism>
<dbReference type="EMBL" id="FQUQ01000006">
    <property type="protein sequence ID" value="SHG63695.1"/>
    <property type="molecule type" value="Genomic_DNA"/>
</dbReference>
<reference evidence="3" key="1">
    <citation type="submission" date="2016-11" db="EMBL/GenBank/DDBJ databases">
        <authorList>
            <person name="Varghese N."/>
            <person name="Submissions S."/>
        </authorList>
    </citation>
    <scope>NUCLEOTIDE SEQUENCE [LARGE SCALE GENOMIC DNA]</scope>
    <source>
        <strain evidence="3">DSM 16990</strain>
    </source>
</reference>
<dbReference type="GO" id="GO:0046872">
    <property type="term" value="F:metal ion binding"/>
    <property type="evidence" value="ECO:0007669"/>
    <property type="project" value="InterPro"/>
</dbReference>
<protein>
    <submittedName>
        <fullName evidence="2">Copper chaperone CopZ</fullName>
    </submittedName>
</protein>
<dbReference type="InterPro" id="IPR036163">
    <property type="entry name" value="HMA_dom_sf"/>
</dbReference>
<proteinExistence type="predicted"/>
<evidence type="ECO:0000259" key="1">
    <source>
        <dbReference type="PROSITE" id="PS50846"/>
    </source>
</evidence>
<sequence length="70" mass="7639">METLKFKTNIKCSGCVATVTPHLNGLSEVSKWEVDTDNLDKILTIEGNESLDAQVIKDTLSKAGFVAEKI</sequence>
<dbReference type="Pfam" id="PF00403">
    <property type="entry name" value="HMA"/>
    <property type="match status" value="1"/>
</dbReference>
<keyword evidence="3" id="KW-1185">Reference proteome</keyword>
<dbReference type="Proteomes" id="UP000184287">
    <property type="component" value="Unassembled WGS sequence"/>
</dbReference>
<dbReference type="OrthoDB" id="677920at2"/>
<dbReference type="STRING" id="288992.SAMN04488522_106323"/>
<feature type="domain" description="HMA" evidence="1">
    <location>
        <begin position="1"/>
        <end position="68"/>
    </location>
</feature>
<accession>A0A1M5LFF3</accession>
<dbReference type="RefSeq" id="WP_073236521.1">
    <property type="nucleotide sequence ID" value="NZ_FQUQ01000006.1"/>
</dbReference>
<evidence type="ECO:0000313" key="3">
    <source>
        <dbReference type="Proteomes" id="UP000184287"/>
    </source>
</evidence>
<dbReference type="PROSITE" id="PS50846">
    <property type="entry name" value="HMA_2"/>
    <property type="match status" value="1"/>
</dbReference>